<dbReference type="Pfam" id="PF20062">
    <property type="entry name" value="DUF6461"/>
    <property type="match status" value="1"/>
</dbReference>
<proteinExistence type="predicted"/>
<protein>
    <submittedName>
        <fullName evidence="1">Uncharacterized protein</fullName>
    </submittedName>
</protein>
<dbReference type="Proteomes" id="UP000631553">
    <property type="component" value="Unassembled WGS sequence"/>
</dbReference>
<gene>
    <name evidence="1" type="ORF">HDA35_003032</name>
</gene>
<dbReference type="EMBL" id="JACCCQ010000001">
    <property type="protein sequence ID" value="NYF57201.1"/>
    <property type="molecule type" value="Genomic_DNA"/>
</dbReference>
<evidence type="ECO:0000313" key="1">
    <source>
        <dbReference type="EMBL" id="NYF57201.1"/>
    </source>
</evidence>
<reference evidence="1 2" key="1">
    <citation type="submission" date="2020-07" db="EMBL/GenBank/DDBJ databases">
        <title>Sequencing the genomes of 1000 actinobacteria strains.</title>
        <authorList>
            <person name="Klenk H.-P."/>
        </authorList>
    </citation>
    <scope>NUCLEOTIDE SEQUENCE [LARGE SCALE GENOMIC DNA]</scope>
    <source>
        <strain evidence="1 2">DSM 43814</strain>
    </source>
</reference>
<dbReference type="InterPro" id="IPR045592">
    <property type="entry name" value="DUF6461"/>
</dbReference>
<keyword evidence="2" id="KW-1185">Reference proteome</keyword>
<accession>A0ABX2RLI1</accession>
<sequence length="346" mass="37284">MTHEESSHYRRLLARYGGGLEDATCVTYARGVDEDAFIRAFGGDPARTAPRRHGEPDDEIKRGLPMTLLVTRVGDWLVGIEDNGFQGSRPEVMRAASAGATAVSAYWCVHASSRFSYRVDGRQVVSFDLSDAERRWGPEPEALGELMLGLPFDYGNESWVGLTLAERLTGVRLDEEILGRVFRRAILTPAPEDLIPEGREDDPALADPFVRAAVAEPTRDKLPAIIAFLAQLVAGAGGVRDEPAVRDALALLADPDAAGPSDVAVLRRRLDGLAEGVRADVQRGAAPLCRVHAVQGVRDALGDDLGLAALKVGAAGRYVLRGDESLVAYVLGRCADRALRDGNRPR</sequence>
<organism evidence="1 2">
    <name type="scientific">Micromonospora purpureochromogenes</name>
    <dbReference type="NCBI Taxonomy" id="47872"/>
    <lineage>
        <taxon>Bacteria</taxon>
        <taxon>Bacillati</taxon>
        <taxon>Actinomycetota</taxon>
        <taxon>Actinomycetes</taxon>
        <taxon>Micromonosporales</taxon>
        <taxon>Micromonosporaceae</taxon>
        <taxon>Micromonospora</taxon>
    </lineage>
</organism>
<dbReference type="RefSeq" id="WP_179803347.1">
    <property type="nucleotide sequence ID" value="NZ_JACCCQ010000001.1"/>
</dbReference>
<comment type="caution">
    <text evidence="1">The sequence shown here is derived from an EMBL/GenBank/DDBJ whole genome shotgun (WGS) entry which is preliminary data.</text>
</comment>
<evidence type="ECO:0000313" key="2">
    <source>
        <dbReference type="Proteomes" id="UP000631553"/>
    </source>
</evidence>
<name>A0ABX2RLI1_9ACTN</name>